<dbReference type="PANTHER" id="PTHR33744">
    <property type="entry name" value="CARBOHYDRATE DIACID REGULATOR"/>
    <property type="match status" value="1"/>
</dbReference>
<dbReference type="InterPro" id="IPR025736">
    <property type="entry name" value="PucR_C-HTH_dom"/>
</dbReference>
<dbReference type="Pfam" id="PF17853">
    <property type="entry name" value="GGDEF_2"/>
    <property type="match status" value="1"/>
</dbReference>
<dbReference type="RefSeq" id="WP_068423588.1">
    <property type="nucleotide sequence ID" value="NZ_LVHI01000009.1"/>
</dbReference>
<protein>
    <recommendedName>
        <fullName evidence="7">PucR C-terminal helix-turn-helix domain-containing protein</fullName>
    </recommendedName>
</protein>
<comment type="caution">
    <text evidence="5">The sequence shown here is derived from an EMBL/GenBank/DDBJ whole genome shotgun (WGS) entry which is preliminary data.</text>
</comment>
<evidence type="ECO:0000259" key="4">
    <source>
        <dbReference type="Pfam" id="PF17853"/>
    </source>
</evidence>
<keyword evidence="6" id="KW-1185">Reference proteome</keyword>
<feature type="domain" description="RsbT co-antagonist protein RsbRD N-terminal" evidence="3">
    <location>
        <begin position="9"/>
        <end position="139"/>
    </location>
</feature>
<evidence type="ECO:0000313" key="5">
    <source>
        <dbReference type="EMBL" id="OAK55583.1"/>
    </source>
</evidence>
<dbReference type="EMBL" id="LVHI01000009">
    <property type="protein sequence ID" value="OAK55583.1"/>
    <property type="molecule type" value="Genomic_DNA"/>
</dbReference>
<dbReference type="Proteomes" id="UP000077519">
    <property type="component" value="Unassembled WGS sequence"/>
</dbReference>
<feature type="domain" description="CdaR GGDEF-like" evidence="4">
    <location>
        <begin position="157"/>
        <end position="277"/>
    </location>
</feature>
<dbReference type="InterPro" id="IPR025751">
    <property type="entry name" value="RsbRD_N_dom"/>
</dbReference>
<comment type="similarity">
    <text evidence="1">Belongs to the CdaR family.</text>
</comment>
<evidence type="ECO:0000256" key="1">
    <source>
        <dbReference type="ARBA" id="ARBA00006754"/>
    </source>
</evidence>
<dbReference type="Pfam" id="PF14361">
    <property type="entry name" value="RsbRD_N"/>
    <property type="match status" value="1"/>
</dbReference>
<dbReference type="InterPro" id="IPR042070">
    <property type="entry name" value="PucR_C-HTH_sf"/>
</dbReference>
<dbReference type="AlphaFoldDB" id="A0A177YJ99"/>
<evidence type="ECO:0000259" key="3">
    <source>
        <dbReference type="Pfam" id="PF14361"/>
    </source>
</evidence>
<dbReference type="PANTHER" id="PTHR33744:SF7">
    <property type="entry name" value="PUCR FAMILY TRANSCRIPTIONAL REGULATOR"/>
    <property type="match status" value="1"/>
</dbReference>
<evidence type="ECO:0000259" key="2">
    <source>
        <dbReference type="Pfam" id="PF13556"/>
    </source>
</evidence>
<dbReference type="Gene3D" id="1.10.10.2840">
    <property type="entry name" value="PucR C-terminal helix-turn-helix domain"/>
    <property type="match status" value="1"/>
</dbReference>
<sequence length="380" mass="42335">MATTERSVDDLVDEAVQLIWNTYRGYTSNVFDRVELDHFVRMNVVVVLDCVRRRTPLRPDELVHARELGEQRAHQGVPLESVIQAFRSTERVMLLHVLRTHRDGSSDTPTELALSCFDALTNAMIDAYREASSAIDAVSRRAETELATALTNGWELDPAEAERWTGVLGVDQGRAHTCVVFTLSKHSEPLLAQRFRRRMVTKLSAARIEPVLCWEGDGSLIAFAPVDSDSTSRFDACLTTLLNDPSGDCTGIFVGDTAPTLRAGHRSYLQARAVQDVASRKQMTGKMLLYNDVLLDVLLGHDVPARERFVADRLGPIEDATHLLETIAALANCNMSQARAAKQMYVHVNTVALRARKIHELTGRNPLVFTDLVELYLATR</sequence>
<accession>A0A177YJ99</accession>
<dbReference type="InterPro" id="IPR051448">
    <property type="entry name" value="CdaR-like_regulators"/>
</dbReference>
<evidence type="ECO:0008006" key="7">
    <source>
        <dbReference type="Google" id="ProtNLM"/>
    </source>
</evidence>
<reference evidence="5 6" key="1">
    <citation type="submission" date="2016-03" db="EMBL/GenBank/DDBJ databases">
        <title>Genome sequence of Rhodococcus kyotonensis KB10.</title>
        <authorList>
            <person name="Jeong H."/>
            <person name="Hong C.E."/>
            <person name="Jo S.H."/>
            <person name="Park J.M."/>
        </authorList>
    </citation>
    <scope>NUCLEOTIDE SEQUENCE [LARGE SCALE GENOMIC DNA]</scope>
    <source>
        <strain evidence="5 6">KB10</strain>
    </source>
</reference>
<dbReference type="InterPro" id="IPR041522">
    <property type="entry name" value="CdaR_GGDEF"/>
</dbReference>
<feature type="domain" description="PucR C-terminal helix-turn-helix" evidence="2">
    <location>
        <begin position="323"/>
        <end position="379"/>
    </location>
</feature>
<name>A0A177YJ99_9NOCA</name>
<gene>
    <name evidence="5" type="ORF">A3K89_19750</name>
</gene>
<evidence type="ECO:0000313" key="6">
    <source>
        <dbReference type="Proteomes" id="UP000077519"/>
    </source>
</evidence>
<dbReference type="Pfam" id="PF13556">
    <property type="entry name" value="HTH_30"/>
    <property type="match status" value="1"/>
</dbReference>
<proteinExistence type="inferred from homology"/>
<organism evidence="5 6">
    <name type="scientific">Rhodococcoides kyotonense</name>
    <dbReference type="NCBI Taxonomy" id="398843"/>
    <lineage>
        <taxon>Bacteria</taxon>
        <taxon>Bacillati</taxon>
        <taxon>Actinomycetota</taxon>
        <taxon>Actinomycetes</taxon>
        <taxon>Mycobacteriales</taxon>
        <taxon>Nocardiaceae</taxon>
        <taxon>Rhodococcoides</taxon>
    </lineage>
</organism>